<organism evidence="2 3">
    <name type="scientific">Pseudomonas frederiksbergensis</name>
    <dbReference type="NCBI Taxonomy" id="104087"/>
    <lineage>
        <taxon>Bacteria</taxon>
        <taxon>Pseudomonadati</taxon>
        <taxon>Pseudomonadota</taxon>
        <taxon>Gammaproteobacteria</taxon>
        <taxon>Pseudomonadales</taxon>
        <taxon>Pseudomonadaceae</taxon>
        <taxon>Pseudomonas</taxon>
    </lineage>
</organism>
<dbReference type="OrthoDB" id="9803101at2"/>
<dbReference type="RefSeq" id="WP_039589471.1">
    <property type="nucleotide sequence ID" value="NZ_JQGJ02000005.1"/>
</dbReference>
<protein>
    <submittedName>
        <fullName evidence="2">Endoribonuclease L-PSP</fullName>
    </submittedName>
</protein>
<evidence type="ECO:0000313" key="2">
    <source>
        <dbReference type="EMBL" id="KHK65385.1"/>
    </source>
</evidence>
<dbReference type="GO" id="GO:0019239">
    <property type="term" value="F:deaminase activity"/>
    <property type="evidence" value="ECO:0007669"/>
    <property type="project" value="TreeGrafter"/>
</dbReference>
<dbReference type="CDD" id="cd00448">
    <property type="entry name" value="YjgF_YER057c_UK114_family"/>
    <property type="match status" value="1"/>
</dbReference>
<dbReference type="Pfam" id="PF01042">
    <property type="entry name" value="Ribonuc_L-PSP"/>
    <property type="match status" value="1"/>
</dbReference>
<sequence length="132" mass="14253">MAGEIESIHTTHAATPGGHYAQAVAHQGILYLSGQLPVRADGRHNIGEPFEVQVAVALDNLMAILDAAGRGPHDLLKVTVYIAGIEHWPAFDRIYARYLGEHRPARAVLPVPALHHGYLVEIEALARSGLKS</sequence>
<name>A0A0B1Z450_9PSED</name>
<dbReference type="GO" id="GO:0005829">
    <property type="term" value="C:cytosol"/>
    <property type="evidence" value="ECO:0007669"/>
    <property type="project" value="TreeGrafter"/>
</dbReference>
<evidence type="ECO:0000256" key="1">
    <source>
        <dbReference type="ARBA" id="ARBA00010552"/>
    </source>
</evidence>
<dbReference type="PANTHER" id="PTHR11803">
    <property type="entry name" value="2-IMINOBUTANOATE/2-IMINOPROPANOATE DEAMINASE RIDA"/>
    <property type="match status" value="1"/>
</dbReference>
<dbReference type="InterPro" id="IPR035959">
    <property type="entry name" value="RutC-like_sf"/>
</dbReference>
<dbReference type="SUPFAM" id="SSF55298">
    <property type="entry name" value="YjgF-like"/>
    <property type="match status" value="1"/>
</dbReference>
<reference evidence="3" key="1">
    <citation type="submission" date="2015-03" db="EMBL/GenBank/DDBJ databases">
        <title>Pseudomonas frederiksbergensis hydrocarbon degrader.</title>
        <authorList>
            <person name="Brown L.M."/>
            <person name="Ruiz O.N."/>
            <person name="Mueller S."/>
            <person name="Gunasekera T.S."/>
        </authorList>
    </citation>
    <scope>NUCLEOTIDE SEQUENCE [LARGE SCALE GENOMIC DNA]</scope>
    <source>
        <strain evidence="3">SI8</strain>
    </source>
</reference>
<dbReference type="EMBL" id="JQGJ01000003">
    <property type="protein sequence ID" value="KHK65385.1"/>
    <property type="molecule type" value="Genomic_DNA"/>
</dbReference>
<comment type="caution">
    <text evidence="2">The sequence shown here is derived from an EMBL/GenBank/DDBJ whole genome shotgun (WGS) entry which is preliminary data.</text>
</comment>
<comment type="similarity">
    <text evidence="1">Belongs to the RutC family.</text>
</comment>
<evidence type="ECO:0000313" key="3">
    <source>
        <dbReference type="Proteomes" id="UP000030949"/>
    </source>
</evidence>
<dbReference type="Gene3D" id="3.30.1330.40">
    <property type="entry name" value="RutC-like"/>
    <property type="match status" value="1"/>
</dbReference>
<dbReference type="PANTHER" id="PTHR11803:SF58">
    <property type="entry name" value="PROTEIN HMF1-RELATED"/>
    <property type="match status" value="1"/>
</dbReference>
<gene>
    <name evidence="2" type="ORF">JZ00_05765</name>
</gene>
<dbReference type="InterPro" id="IPR006175">
    <property type="entry name" value="YjgF/YER057c/UK114"/>
</dbReference>
<proteinExistence type="inferred from homology"/>
<accession>A0A0B1Z450</accession>
<dbReference type="Proteomes" id="UP000030949">
    <property type="component" value="Unassembled WGS sequence"/>
</dbReference>
<dbReference type="AlphaFoldDB" id="A0A0B1Z450"/>